<feature type="transmembrane region" description="Helical" evidence="2">
    <location>
        <begin position="229"/>
        <end position="247"/>
    </location>
</feature>
<feature type="non-terminal residue" evidence="3">
    <location>
        <position position="1"/>
    </location>
</feature>
<accession>A0A285KMB5</accession>
<feature type="transmembrane region" description="Helical" evidence="2">
    <location>
        <begin position="204"/>
        <end position="222"/>
    </location>
</feature>
<dbReference type="Proteomes" id="UP000219612">
    <property type="component" value="Unassembled WGS sequence"/>
</dbReference>
<sequence>PRRPAQPASPRPARVTPPSPRGALHSGRISRNFGRKAGIVGGVKGLSRAAATRGVEQRLEATLHAHAGLRLVPVPAAFLRPPPGPGARILRGGHLPDLGDTAGTIFDEIRHFWEESGCRVEDGPGPDGRVLVVHDPAGYVITLAHLPGDADPTLTVASPRVPAEVIDRGLLAGLLAGIALGCGGPCLCSLGPMTAFPSLAGLSAPYWGWVPLYLLVGASAWLPETRRFGFGFLAAGAIVGVSVAGIFS</sequence>
<keyword evidence="2" id="KW-0812">Transmembrane</keyword>
<feature type="region of interest" description="Disordered" evidence="1">
    <location>
        <begin position="1"/>
        <end position="28"/>
    </location>
</feature>
<dbReference type="AlphaFoldDB" id="A0A285KMB5"/>
<organism evidence="3 4">
    <name type="scientific">Paractinoplanes atraurantiacus</name>
    <dbReference type="NCBI Taxonomy" id="1036182"/>
    <lineage>
        <taxon>Bacteria</taxon>
        <taxon>Bacillati</taxon>
        <taxon>Actinomycetota</taxon>
        <taxon>Actinomycetes</taxon>
        <taxon>Micromonosporales</taxon>
        <taxon>Micromonosporaceae</taxon>
        <taxon>Paractinoplanes</taxon>
    </lineage>
</organism>
<keyword evidence="2" id="KW-1133">Transmembrane helix</keyword>
<evidence type="ECO:0000256" key="1">
    <source>
        <dbReference type="SAM" id="MobiDB-lite"/>
    </source>
</evidence>
<dbReference type="EMBL" id="OBDY01000049">
    <property type="protein sequence ID" value="SNY73774.1"/>
    <property type="molecule type" value="Genomic_DNA"/>
</dbReference>
<evidence type="ECO:0000256" key="2">
    <source>
        <dbReference type="SAM" id="Phobius"/>
    </source>
</evidence>
<proteinExistence type="predicted"/>
<keyword evidence="2" id="KW-0472">Membrane</keyword>
<name>A0A285KMB5_9ACTN</name>
<evidence type="ECO:0000313" key="4">
    <source>
        <dbReference type="Proteomes" id="UP000219612"/>
    </source>
</evidence>
<evidence type="ECO:0000313" key="3">
    <source>
        <dbReference type="EMBL" id="SNY73774.1"/>
    </source>
</evidence>
<reference evidence="3 4" key="1">
    <citation type="submission" date="2017-09" db="EMBL/GenBank/DDBJ databases">
        <authorList>
            <person name="Ehlers B."/>
            <person name="Leendertz F.H."/>
        </authorList>
    </citation>
    <scope>NUCLEOTIDE SEQUENCE [LARGE SCALE GENOMIC DNA]</scope>
    <source>
        <strain evidence="3 4">CGMCC 4.6857</strain>
    </source>
</reference>
<keyword evidence="4" id="KW-1185">Reference proteome</keyword>
<gene>
    <name evidence="3" type="ORF">SAMN05421748_1491</name>
</gene>
<feature type="transmembrane region" description="Helical" evidence="2">
    <location>
        <begin position="170"/>
        <end position="192"/>
    </location>
</feature>
<feature type="compositionally biased region" description="Pro residues" evidence="1">
    <location>
        <begin position="7"/>
        <end position="20"/>
    </location>
</feature>
<protein>
    <submittedName>
        <fullName evidence="3">Uncharacterized protein</fullName>
    </submittedName>
</protein>